<dbReference type="Pfam" id="PF00889">
    <property type="entry name" value="EF_TS"/>
    <property type="match status" value="1"/>
</dbReference>
<dbReference type="GO" id="GO:0003746">
    <property type="term" value="F:translation elongation factor activity"/>
    <property type="evidence" value="ECO:0007669"/>
    <property type="project" value="UniProtKB-UniRule"/>
</dbReference>
<dbReference type="InterPro" id="IPR009060">
    <property type="entry name" value="UBA-like_sf"/>
</dbReference>
<dbReference type="RefSeq" id="WP_184747569.1">
    <property type="nucleotide sequence ID" value="NZ_JACHGJ010000006.1"/>
</dbReference>
<comment type="subcellular location">
    <subcellularLocation>
        <location evidence="5 7">Cytoplasm</location>
    </subcellularLocation>
</comment>
<feature type="region of interest" description="Involved in Mg(2+) ion dislocation from EF-Tu" evidence="5">
    <location>
        <begin position="79"/>
        <end position="82"/>
    </location>
</feature>
<dbReference type="PROSITE" id="PS01127">
    <property type="entry name" value="EF_TS_2"/>
    <property type="match status" value="1"/>
</dbReference>
<evidence type="ECO:0000256" key="5">
    <source>
        <dbReference type="HAMAP-Rule" id="MF_00050"/>
    </source>
</evidence>
<dbReference type="Gene3D" id="1.10.286.20">
    <property type="match status" value="1"/>
</dbReference>
<dbReference type="NCBIfam" id="TIGR00116">
    <property type="entry name" value="tsf"/>
    <property type="match status" value="1"/>
</dbReference>
<evidence type="ECO:0000256" key="1">
    <source>
        <dbReference type="ARBA" id="ARBA00005532"/>
    </source>
</evidence>
<feature type="domain" description="Translation elongation factor EFTs/EF1B dimerisation" evidence="8">
    <location>
        <begin position="70"/>
        <end position="278"/>
    </location>
</feature>
<gene>
    <name evidence="5" type="primary">tsf</name>
    <name evidence="9" type="ORF">HNR50_002996</name>
</gene>
<protein>
    <recommendedName>
        <fullName evidence="2 5">Elongation factor Ts</fullName>
        <shortName evidence="5">EF-Ts</shortName>
    </recommendedName>
</protein>
<dbReference type="PANTHER" id="PTHR11741:SF0">
    <property type="entry name" value="ELONGATION FACTOR TS, MITOCHONDRIAL"/>
    <property type="match status" value="1"/>
</dbReference>
<dbReference type="GO" id="GO:0005737">
    <property type="term" value="C:cytoplasm"/>
    <property type="evidence" value="ECO:0007669"/>
    <property type="project" value="UniProtKB-SubCell"/>
</dbReference>
<keyword evidence="5" id="KW-0963">Cytoplasm</keyword>
<dbReference type="EMBL" id="JACHGJ010000006">
    <property type="protein sequence ID" value="MBB6481316.1"/>
    <property type="molecule type" value="Genomic_DNA"/>
</dbReference>
<keyword evidence="10" id="KW-1185">Reference proteome</keyword>
<dbReference type="HAMAP" id="MF_00050">
    <property type="entry name" value="EF_Ts"/>
    <property type="match status" value="1"/>
</dbReference>
<dbReference type="InterPro" id="IPR014039">
    <property type="entry name" value="Transl_elong_EFTs/EF1B_dimer"/>
</dbReference>
<dbReference type="Proteomes" id="UP000587760">
    <property type="component" value="Unassembled WGS sequence"/>
</dbReference>
<accession>A0A841RCA9</accession>
<reference evidence="9 10" key="1">
    <citation type="submission" date="2020-08" db="EMBL/GenBank/DDBJ databases">
        <title>Genomic Encyclopedia of Type Strains, Phase IV (KMG-IV): sequencing the most valuable type-strain genomes for metagenomic binning, comparative biology and taxonomic classification.</title>
        <authorList>
            <person name="Goeker M."/>
        </authorList>
    </citation>
    <scope>NUCLEOTIDE SEQUENCE [LARGE SCALE GENOMIC DNA]</scope>
    <source>
        <strain evidence="9 10">DSM 2461</strain>
    </source>
</reference>
<dbReference type="InterPro" id="IPR018101">
    <property type="entry name" value="Transl_elong_Ts_CS"/>
</dbReference>
<evidence type="ECO:0000256" key="3">
    <source>
        <dbReference type="ARBA" id="ARBA00022768"/>
    </source>
</evidence>
<dbReference type="AlphaFoldDB" id="A0A841RCA9"/>
<evidence type="ECO:0000256" key="7">
    <source>
        <dbReference type="RuleBase" id="RU000643"/>
    </source>
</evidence>
<dbReference type="PANTHER" id="PTHR11741">
    <property type="entry name" value="ELONGATION FACTOR TS"/>
    <property type="match status" value="1"/>
</dbReference>
<keyword evidence="4 5" id="KW-0648">Protein biosynthesis</keyword>
<dbReference type="SUPFAM" id="SSF46934">
    <property type="entry name" value="UBA-like"/>
    <property type="match status" value="1"/>
</dbReference>
<dbReference type="Gene3D" id="1.10.8.10">
    <property type="entry name" value="DNA helicase RuvA subunit, C-terminal domain"/>
    <property type="match status" value="1"/>
</dbReference>
<dbReference type="PROSITE" id="PS01126">
    <property type="entry name" value="EF_TS_1"/>
    <property type="match status" value="1"/>
</dbReference>
<evidence type="ECO:0000256" key="4">
    <source>
        <dbReference type="ARBA" id="ARBA00022917"/>
    </source>
</evidence>
<organism evidence="9 10">
    <name type="scientific">Spirochaeta isovalerica</name>
    <dbReference type="NCBI Taxonomy" id="150"/>
    <lineage>
        <taxon>Bacteria</taxon>
        <taxon>Pseudomonadati</taxon>
        <taxon>Spirochaetota</taxon>
        <taxon>Spirochaetia</taxon>
        <taxon>Spirochaetales</taxon>
        <taxon>Spirochaetaceae</taxon>
        <taxon>Spirochaeta</taxon>
    </lineage>
</organism>
<dbReference type="InterPro" id="IPR001816">
    <property type="entry name" value="Transl_elong_EFTs/EF1B"/>
</dbReference>
<dbReference type="InterPro" id="IPR036402">
    <property type="entry name" value="EF-Ts_dimer_sf"/>
</dbReference>
<proteinExistence type="inferred from homology"/>
<sequence>MAVSPADVKKLRDKTGAGMLDCKNALVEANGDFAEAEKVLKKAGLAKADKKSGRATTEGNVFTRITDNKAVILELTCETDFVASNETFQATGAKLVETVIEKGLTEVTDELNAMVKEAIAVLNENMSVKRFSVMDIADDEAVVDYIHAGGKIGVLIKVKCDSAATAAKEEVKAFAFDAALHAAAFNPTFLNKDSVDAKYIADQEEIFTAQTLALGKPENVAAGIVKGKMSKHIAQICFVDQKFVKDDKITVKQAADQAGKAVGGSVELTDYIYFQVGEEI</sequence>
<dbReference type="FunFam" id="1.10.8.10:FF:000001">
    <property type="entry name" value="Elongation factor Ts"/>
    <property type="match status" value="1"/>
</dbReference>
<comment type="caution">
    <text evidence="9">The sequence shown here is derived from an EMBL/GenBank/DDBJ whole genome shotgun (WGS) entry which is preliminary data.</text>
</comment>
<comment type="function">
    <text evidence="5 6">Associates with the EF-Tu.GDP complex and induces the exchange of GDP to GTP. It remains bound to the aminoacyl-tRNA.EF-Tu.GTP complex up to the GTP hydrolysis stage on the ribosome.</text>
</comment>
<evidence type="ECO:0000259" key="8">
    <source>
        <dbReference type="Pfam" id="PF00889"/>
    </source>
</evidence>
<dbReference type="Gene3D" id="3.30.479.20">
    <property type="entry name" value="Elongation factor Ts, dimerisation domain"/>
    <property type="match status" value="2"/>
</dbReference>
<dbReference type="CDD" id="cd14275">
    <property type="entry name" value="UBA_EF-Ts"/>
    <property type="match status" value="1"/>
</dbReference>
<evidence type="ECO:0000313" key="10">
    <source>
        <dbReference type="Proteomes" id="UP000587760"/>
    </source>
</evidence>
<evidence type="ECO:0000256" key="6">
    <source>
        <dbReference type="RuleBase" id="RU000642"/>
    </source>
</evidence>
<dbReference type="SUPFAM" id="SSF54713">
    <property type="entry name" value="Elongation factor Ts (EF-Ts), dimerisation domain"/>
    <property type="match status" value="2"/>
</dbReference>
<comment type="similarity">
    <text evidence="1 5 6">Belongs to the EF-Ts family.</text>
</comment>
<evidence type="ECO:0000256" key="2">
    <source>
        <dbReference type="ARBA" id="ARBA00016956"/>
    </source>
</evidence>
<name>A0A841RCA9_9SPIO</name>
<evidence type="ECO:0000313" key="9">
    <source>
        <dbReference type="EMBL" id="MBB6481316.1"/>
    </source>
</evidence>
<keyword evidence="3 5" id="KW-0251">Elongation factor</keyword>